<dbReference type="PROSITE" id="PS51125">
    <property type="entry name" value="NHL"/>
    <property type="match status" value="5"/>
</dbReference>
<dbReference type="FunFam" id="2.120.10.30:FF:000361">
    <property type="entry name" value="Predicted protein"/>
    <property type="match status" value="1"/>
</dbReference>
<organism evidence="3 4">
    <name type="scientific">Nematostella vectensis</name>
    <name type="common">Starlet sea anemone</name>
    <dbReference type="NCBI Taxonomy" id="45351"/>
    <lineage>
        <taxon>Eukaryota</taxon>
        <taxon>Metazoa</taxon>
        <taxon>Cnidaria</taxon>
        <taxon>Anthozoa</taxon>
        <taxon>Hexacorallia</taxon>
        <taxon>Actiniaria</taxon>
        <taxon>Edwardsiidae</taxon>
        <taxon>Nematostella</taxon>
    </lineage>
</organism>
<dbReference type="HOGENOM" id="CLU_008645_2_2_1"/>
<dbReference type="SUPFAM" id="SSF101898">
    <property type="entry name" value="NHL repeat"/>
    <property type="match status" value="1"/>
</dbReference>
<dbReference type="InterPro" id="IPR050952">
    <property type="entry name" value="TRIM-NHL_E3_ligases"/>
</dbReference>
<reference evidence="3 4" key="1">
    <citation type="journal article" date="2007" name="Science">
        <title>Sea anemone genome reveals ancestral eumetazoan gene repertoire and genomic organization.</title>
        <authorList>
            <person name="Putnam N.H."/>
            <person name="Srivastava M."/>
            <person name="Hellsten U."/>
            <person name="Dirks B."/>
            <person name="Chapman J."/>
            <person name="Salamov A."/>
            <person name="Terry A."/>
            <person name="Shapiro H."/>
            <person name="Lindquist E."/>
            <person name="Kapitonov V.V."/>
            <person name="Jurka J."/>
            <person name="Genikhovich G."/>
            <person name="Grigoriev I.V."/>
            <person name="Lucas S.M."/>
            <person name="Steele R.E."/>
            <person name="Finnerty J.R."/>
            <person name="Technau U."/>
            <person name="Martindale M.Q."/>
            <person name="Rokhsar D.S."/>
        </authorList>
    </citation>
    <scope>NUCLEOTIDE SEQUENCE [LARGE SCALE GENOMIC DNA]</scope>
    <source>
        <strain evidence="4">CH2 X CH6</strain>
    </source>
</reference>
<keyword evidence="1" id="KW-0677">Repeat</keyword>
<dbReference type="AlphaFoldDB" id="A7SU81"/>
<protein>
    <submittedName>
        <fullName evidence="3">Uncharacterized protein</fullName>
    </submittedName>
</protein>
<evidence type="ECO:0000313" key="4">
    <source>
        <dbReference type="Proteomes" id="UP000001593"/>
    </source>
</evidence>
<feature type="repeat" description="NHL" evidence="2">
    <location>
        <begin position="2"/>
        <end position="45"/>
    </location>
</feature>
<accession>A7SU81</accession>
<dbReference type="EMBL" id="DS469809">
    <property type="protein sequence ID" value="EDO32731.1"/>
    <property type="molecule type" value="Genomic_DNA"/>
</dbReference>
<dbReference type="PhylomeDB" id="A7SU81"/>
<dbReference type="Pfam" id="PF01436">
    <property type="entry name" value="NHL"/>
    <property type="match status" value="4"/>
</dbReference>
<dbReference type="PANTHER" id="PTHR24104:SF50">
    <property type="entry name" value="SMP-30_GLUCONOLACTONASE_LRE-LIKE REGION DOMAIN-CONTAINING PROTEIN"/>
    <property type="match status" value="1"/>
</dbReference>
<evidence type="ECO:0000256" key="1">
    <source>
        <dbReference type="ARBA" id="ARBA00022737"/>
    </source>
</evidence>
<gene>
    <name evidence="3" type="ORF">NEMVEDRAFT_v1g132012</name>
</gene>
<dbReference type="eggNOG" id="KOG2177">
    <property type="taxonomic scope" value="Eukaryota"/>
</dbReference>
<dbReference type="OMA" id="ERPRIEW"/>
<feature type="non-terminal residue" evidence="3">
    <location>
        <position position="241"/>
    </location>
</feature>
<dbReference type="GO" id="GO:0061630">
    <property type="term" value="F:ubiquitin protein ligase activity"/>
    <property type="evidence" value="ECO:0000318"/>
    <property type="project" value="GO_Central"/>
</dbReference>
<dbReference type="InterPro" id="IPR011042">
    <property type="entry name" value="6-blade_b-propeller_TolB-like"/>
</dbReference>
<dbReference type="InterPro" id="IPR001258">
    <property type="entry name" value="NHL_repeat"/>
</dbReference>
<feature type="repeat" description="NHL" evidence="2">
    <location>
        <begin position="196"/>
        <end position="239"/>
    </location>
</feature>
<dbReference type="InParanoid" id="A7SU81"/>
<dbReference type="CDD" id="cd05819">
    <property type="entry name" value="NHL"/>
    <property type="match status" value="1"/>
</dbReference>
<dbReference type="Gene3D" id="2.120.10.30">
    <property type="entry name" value="TolB, C-terminal domain"/>
    <property type="match status" value="3"/>
</dbReference>
<feature type="repeat" description="NHL" evidence="2">
    <location>
        <begin position="161"/>
        <end position="192"/>
    </location>
</feature>
<dbReference type="PANTHER" id="PTHR24104">
    <property type="entry name" value="E3 UBIQUITIN-PROTEIN LIGASE NHLRC1-RELATED"/>
    <property type="match status" value="1"/>
</dbReference>
<evidence type="ECO:0000313" key="3">
    <source>
        <dbReference type="EMBL" id="EDO32731.1"/>
    </source>
</evidence>
<dbReference type="Proteomes" id="UP000001593">
    <property type="component" value="Unassembled WGS sequence"/>
</dbReference>
<proteinExistence type="predicted"/>
<dbReference type="GO" id="GO:0000209">
    <property type="term" value="P:protein polyubiquitination"/>
    <property type="evidence" value="ECO:0000318"/>
    <property type="project" value="GO_Central"/>
</dbReference>
<feature type="repeat" description="NHL" evidence="2">
    <location>
        <begin position="99"/>
        <end position="142"/>
    </location>
</feature>
<sequence>YQTSLGGKGTAHTNFQDPVGIATANDGTIAIADYNNDRIQLFTPDGVLIRVLTHVITEKGRKIALLSPAGVVFDKGGNLVVAERGRHRITVMTSTGSLIHKFGKLGKAFGQFRTPHGVSIDRIGRIIVADTANNRIQVFDQNGEFVFAFGDYEDPATEDVQFSAPSGLAVYKDQFILVCDYNRDCVKVFSLDGAFITEFGQPGTCPGQFCGPEAVAALPDGRVVVSDKGNHRLVIFEQVSQ</sequence>
<dbReference type="FunFam" id="2.120.10.30:FF:000357">
    <property type="entry name" value="Predicted protein"/>
    <property type="match status" value="1"/>
</dbReference>
<name>A7SU81_NEMVE</name>
<dbReference type="GO" id="GO:0043161">
    <property type="term" value="P:proteasome-mediated ubiquitin-dependent protein catabolic process"/>
    <property type="evidence" value="ECO:0000318"/>
    <property type="project" value="GO_Central"/>
</dbReference>
<keyword evidence="4" id="KW-1185">Reference proteome</keyword>
<feature type="repeat" description="NHL" evidence="2">
    <location>
        <begin position="53"/>
        <end position="95"/>
    </location>
</feature>
<evidence type="ECO:0000256" key="2">
    <source>
        <dbReference type="PROSITE-ProRule" id="PRU00504"/>
    </source>
</evidence>